<dbReference type="EMBL" id="CAJVPQ010001650">
    <property type="protein sequence ID" value="CAG8563246.1"/>
    <property type="molecule type" value="Genomic_DNA"/>
</dbReference>
<evidence type="ECO:0000313" key="2">
    <source>
        <dbReference type="Proteomes" id="UP000789570"/>
    </source>
</evidence>
<gene>
    <name evidence="1" type="ORF">FCALED_LOCUS6715</name>
</gene>
<feature type="non-terminal residue" evidence="1">
    <location>
        <position position="1"/>
    </location>
</feature>
<reference evidence="1" key="1">
    <citation type="submission" date="2021-06" db="EMBL/GenBank/DDBJ databases">
        <authorList>
            <person name="Kallberg Y."/>
            <person name="Tangrot J."/>
            <person name="Rosling A."/>
        </authorList>
    </citation>
    <scope>NUCLEOTIDE SEQUENCE</scope>
    <source>
        <strain evidence="1">UK204</strain>
    </source>
</reference>
<dbReference type="Proteomes" id="UP000789570">
    <property type="component" value="Unassembled WGS sequence"/>
</dbReference>
<organism evidence="1 2">
    <name type="scientific">Funneliformis caledonium</name>
    <dbReference type="NCBI Taxonomy" id="1117310"/>
    <lineage>
        <taxon>Eukaryota</taxon>
        <taxon>Fungi</taxon>
        <taxon>Fungi incertae sedis</taxon>
        <taxon>Mucoromycota</taxon>
        <taxon>Glomeromycotina</taxon>
        <taxon>Glomeromycetes</taxon>
        <taxon>Glomerales</taxon>
        <taxon>Glomeraceae</taxon>
        <taxon>Funneliformis</taxon>
    </lineage>
</organism>
<dbReference type="AlphaFoldDB" id="A0A9N9BCK8"/>
<accession>A0A9N9BCK8</accession>
<keyword evidence="2" id="KW-1185">Reference proteome</keyword>
<evidence type="ECO:0000313" key="1">
    <source>
        <dbReference type="EMBL" id="CAG8563246.1"/>
    </source>
</evidence>
<comment type="caution">
    <text evidence="1">The sequence shown here is derived from an EMBL/GenBank/DDBJ whole genome shotgun (WGS) entry which is preliminary data.</text>
</comment>
<sequence>HKRLIDEPITGEKAEIRKSIEIEKDHLLSNFTTISSNYENGEMHFIIQTPKCVQLRYCYGVDISSK</sequence>
<name>A0A9N9BCK8_9GLOM</name>
<protein>
    <submittedName>
        <fullName evidence="1">5311_t:CDS:1</fullName>
    </submittedName>
</protein>
<proteinExistence type="predicted"/>